<gene>
    <name evidence="2" type="ORF">PLEPLA_LOCUS2069</name>
</gene>
<feature type="compositionally biased region" description="Basic and acidic residues" evidence="1">
    <location>
        <begin position="73"/>
        <end position="84"/>
    </location>
</feature>
<proteinExistence type="predicted"/>
<feature type="region of interest" description="Disordered" evidence="1">
    <location>
        <begin position="1"/>
        <end position="173"/>
    </location>
</feature>
<dbReference type="Proteomes" id="UP001153269">
    <property type="component" value="Unassembled WGS sequence"/>
</dbReference>
<feature type="compositionally biased region" description="Polar residues" evidence="1">
    <location>
        <begin position="97"/>
        <end position="117"/>
    </location>
</feature>
<dbReference type="AlphaFoldDB" id="A0A9N7Y1K4"/>
<evidence type="ECO:0000313" key="2">
    <source>
        <dbReference type="EMBL" id="CAB1414360.1"/>
    </source>
</evidence>
<protein>
    <submittedName>
        <fullName evidence="2">Uncharacterized protein</fullName>
    </submittedName>
</protein>
<dbReference type="EMBL" id="CADEAL010000101">
    <property type="protein sequence ID" value="CAB1414360.1"/>
    <property type="molecule type" value="Genomic_DNA"/>
</dbReference>
<feature type="compositionally biased region" description="Basic and acidic residues" evidence="1">
    <location>
        <begin position="13"/>
        <end position="23"/>
    </location>
</feature>
<evidence type="ECO:0000256" key="1">
    <source>
        <dbReference type="SAM" id="MobiDB-lite"/>
    </source>
</evidence>
<sequence>MDKAVEQRVGLRSRGEVAPDDGGRWGVAAEPANQSPWGSVMQGSGRATRGESERGDSGARLTQVEEPTSVWRRVGELSTLKHDSSANPTHHPPSIVGDSTVQQPRSTVRTSNSSSALKNHMFTRGLCRPPPMISAELAKAALPESPQTHRGKRRSQRSHTFDSANIRGGTNEK</sequence>
<comment type="caution">
    <text evidence="2">The sequence shown here is derived from an EMBL/GenBank/DDBJ whole genome shotgun (WGS) entry which is preliminary data.</text>
</comment>
<reference evidence="2" key="1">
    <citation type="submission" date="2020-03" db="EMBL/GenBank/DDBJ databases">
        <authorList>
            <person name="Weist P."/>
        </authorList>
    </citation>
    <scope>NUCLEOTIDE SEQUENCE</scope>
</reference>
<feature type="compositionally biased region" description="Basic and acidic residues" evidence="1">
    <location>
        <begin position="48"/>
        <end position="57"/>
    </location>
</feature>
<accession>A0A9N7Y1K4</accession>
<evidence type="ECO:0000313" key="3">
    <source>
        <dbReference type="Proteomes" id="UP001153269"/>
    </source>
</evidence>
<organism evidence="2 3">
    <name type="scientific">Pleuronectes platessa</name>
    <name type="common">European plaice</name>
    <dbReference type="NCBI Taxonomy" id="8262"/>
    <lineage>
        <taxon>Eukaryota</taxon>
        <taxon>Metazoa</taxon>
        <taxon>Chordata</taxon>
        <taxon>Craniata</taxon>
        <taxon>Vertebrata</taxon>
        <taxon>Euteleostomi</taxon>
        <taxon>Actinopterygii</taxon>
        <taxon>Neopterygii</taxon>
        <taxon>Teleostei</taxon>
        <taxon>Neoteleostei</taxon>
        <taxon>Acanthomorphata</taxon>
        <taxon>Carangaria</taxon>
        <taxon>Pleuronectiformes</taxon>
        <taxon>Pleuronectoidei</taxon>
        <taxon>Pleuronectidae</taxon>
        <taxon>Pleuronectes</taxon>
    </lineage>
</organism>
<keyword evidence="3" id="KW-1185">Reference proteome</keyword>
<name>A0A9N7Y1K4_PLEPL</name>